<name>A0A0N0BKI3_9HYME</name>
<accession>A0A0N0BKI3</accession>
<organism evidence="1 2">
    <name type="scientific">Melipona quadrifasciata</name>
    <dbReference type="NCBI Taxonomy" id="166423"/>
    <lineage>
        <taxon>Eukaryota</taxon>
        <taxon>Metazoa</taxon>
        <taxon>Ecdysozoa</taxon>
        <taxon>Arthropoda</taxon>
        <taxon>Hexapoda</taxon>
        <taxon>Insecta</taxon>
        <taxon>Pterygota</taxon>
        <taxon>Neoptera</taxon>
        <taxon>Endopterygota</taxon>
        <taxon>Hymenoptera</taxon>
        <taxon>Apocrita</taxon>
        <taxon>Aculeata</taxon>
        <taxon>Apoidea</taxon>
        <taxon>Anthophila</taxon>
        <taxon>Apidae</taxon>
        <taxon>Melipona</taxon>
    </lineage>
</organism>
<evidence type="ECO:0000313" key="1">
    <source>
        <dbReference type="EMBL" id="KOX80638.1"/>
    </source>
</evidence>
<dbReference type="EMBL" id="KQ435699">
    <property type="protein sequence ID" value="KOX80638.1"/>
    <property type="molecule type" value="Genomic_DNA"/>
</dbReference>
<evidence type="ECO:0000313" key="2">
    <source>
        <dbReference type="Proteomes" id="UP000053105"/>
    </source>
</evidence>
<dbReference type="Proteomes" id="UP000053105">
    <property type="component" value="Unassembled WGS sequence"/>
</dbReference>
<proteinExistence type="predicted"/>
<reference evidence="1 2" key="1">
    <citation type="submission" date="2015-07" db="EMBL/GenBank/DDBJ databases">
        <title>The genome of Melipona quadrifasciata.</title>
        <authorList>
            <person name="Pan H."/>
            <person name="Kapheim K."/>
        </authorList>
    </citation>
    <scope>NUCLEOTIDE SEQUENCE [LARGE SCALE GENOMIC DNA]</scope>
    <source>
        <strain evidence="1">0111107301</strain>
        <tissue evidence="1">Whole body</tissue>
    </source>
</reference>
<gene>
    <name evidence="1" type="ORF">WN51_05493</name>
</gene>
<dbReference type="AlphaFoldDB" id="A0A0N0BKI3"/>
<keyword evidence="2" id="KW-1185">Reference proteome</keyword>
<sequence length="195" mass="22771">MRLLQFVDRCCICPVKELKHEISMNHMNFTANAFTRNKTKQLKVNWFNGKVVDKIDKLQEKKVKMSTTFELATSWINLNRGLGWFYLSTDTSQAVSLLVREMLVGNNVLSSRQESILLCVFITYEYILQPKIDLGRKIMFKSDGNCLNYFDGTTLIKHISYRRVQKERDEILYTVWSLVMVRNQLPAQVCNMNAV</sequence>
<protein>
    <submittedName>
        <fullName evidence="1">Uncharacterized protein</fullName>
    </submittedName>
</protein>